<dbReference type="Gene3D" id="1.10.1400.10">
    <property type="match status" value="1"/>
</dbReference>
<dbReference type="InterPro" id="IPR023343">
    <property type="entry name" value="Penicillin_amidase_dom1"/>
</dbReference>
<dbReference type="GO" id="GO:0016787">
    <property type="term" value="F:hydrolase activity"/>
    <property type="evidence" value="ECO:0007669"/>
    <property type="project" value="UniProtKB-KW"/>
</dbReference>
<dbReference type="PANTHER" id="PTHR34218">
    <property type="entry name" value="PEPTIDASE S45 PENICILLIN AMIDASE"/>
    <property type="match status" value="1"/>
</dbReference>
<evidence type="ECO:0000313" key="6">
    <source>
        <dbReference type="Proteomes" id="UP001358324"/>
    </source>
</evidence>
<dbReference type="RefSeq" id="WP_332076768.1">
    <property type="nucleotide sequence ID" value="NZ_JAZHBM010000001.1"/>
</dbReference>
<dbReference type="Gene3D" id="3.60.20.10">
    <property type="entry name" value="Glutamine Phosphoribosylpyrophosphate, subunit 1, domain 1"/>
    <property type="match status" value="1"/>
</dbReference>
<evidence type="ECO:0000256" key="4">
    <source>
        <dbReference type="ARBA" id="ARBA00038735"/>
    </source>
</evidence>
<comment type="caution">
    <text evidence="5">The sequence shown here is derived from an EMBL/GenBank/DDBJ whole genome shotgun (WGS) entry which is preliminary data.</text>
</comment>
<dbReference type="Pfam" id="PF01804">
    <property type="entry name" value="Penicil_amidase"/>
    <property type="match status" value="1"/>
</dbReference>
<keyword evidence="3" id="KW-0865">Zymogen</keyword>
<name>A0ABU7WCZ7_9GAMM</name>
<dbReference type="EMBL" id="JAZHBM010000001">
    <property type="protein sequence ID" value="MEF3081009.1"/>
    <property type="molecule type" value="Genomic_DNA"/>
</dbReference>
<evidence type="ECO:0000256" key="3">
    <source>
        <dbReference type="ARBA" id="ARBA00023145"/>
    </source>
</evidence>
<dbReference type="CDD" id="cd03747">
    <property type="entry name" value="Ntn_PGA_like"/>
    <property type="match status" value="1"/>
</dbReference>
<dbReference type="InterPro" id="IPR002692">
    <property type="entry name" value="S45"/>
</dbReference>
<dbReference type="InterPro" id="IPR043146">
    <property type="entry name" value="Penicillin_amidase_N_B-knob"/>
</dbReference>
<dbReference type="InterPro" id="IPR014395">
    <property type="entry name" value="Pen/GL7ACA/AHL_acylase"/>
</dbReference>
<dbReference type="Proteomes" id="UP001358324">
    <property type="component" value="Unassembled WGS sequence"/>
</dbReference>
<dbReference type="PIRSF" id="PIRSF001227">
    <property type="entry name" value="Pen_acylase"/>
    <property type="match status" value="1"/>
</dbReference>
<keyword evidence="6" id="KW-1185">Reference proteome</keyword>
<evidence type="ECO:0000313" key="5">
    <source>
        <dbReference type="EMBL" id="MEF3081009.1"/>
    </source>
</evidence>
<dbReference type="InterPro" id="IPR043147">
    <property type="entry name" value="Penicillin_amidase_A-knob"/>
</dbReference>
<dbReference type="Gene3D" id="1.10.439.10">
    <property type="entry name" value="Penicillin Amidohydrolase, domain 1"/>
    <property type="match status" value="1"/>
</dbReference>
<comment type="subunit">
    <text evidence="4">Heterodimer of an alpha subunit and a beta subunit processed from the same precursor.</text>
</comment>
<evidence type="ECO:0000256" key="2">
    <source>
        <dbReference type="ARBA" id="ARBA00022801"/>
    </source>
</evidence>
<accession>A0ABU7WCZ7</accession>
<proteinExistence type="inferred from homology"/>
<evidence type="ECO:0000256" key="1">
    <source>
        <dbReference type="ARBA" id="ARBA00006586"/>
    </source>
</evidence>
<keyword evidence="2 5" id="KW-0378">Hydrolase</keyword>
<organism evidence="5 6">
    <name type="scientific">Luteimonas flava</name>
    <dbReference type="NCBI Taxonomy" id="3115822"/>
    <lineage>
        <taxon>Bacteria</taxon>
        <taxon>Pseudomonadati</taxon>
        <taxon>Pseudomonadota</taxon>
        <taxon>Gammaproteobacteria</taxon>
        <taxon>Lysobacterales</taxon>
        <taxon>Lysobacteraceae</taxon>
        <taxon>Luteimonas</taxon>
    </lineage>
</organism>
<dbReference type="SUPFAM" id="SSF56235">
    <property type="entry name" value="N-terminal nucleophile aminohydrolases (Ntn hydrolases)"/>
    <property type="match status" value="1"/>
</dbReference>
<dbReference type="InterPro" id="IPR029055">
    <property type="entry name" value="Ntn_hydrolases_N"/>
</dbReference>
<reference evidence="5 6" key="1">
    <citation type="submission" date="2024-01" db="EMBL/GenBank/DDBJ databases">
        <title>Novel species of the genus Luteimonas isolated from rivers.</title>
        <authorList>
            <person name="Lu H."/>
        </authorList>
    </citation>
    <scope>NUCLEOTIDE SEQUENCE [LARGE SCALE GENOMIC DNA]</scope>
    <source>
        <strain evidence="5 6">SMYT11W</strain>
    </source>
</reference>
<sequence>MRKWILRAVLALVVLLVAAGLFIWLSLRASLPALDGDQPLPGLAAPATIERDAAGVVTITAANETDAMRALGFVHAQERYFEMDLMRRVPSGELSALFGERALETDRRNRVHRMRARVEEHLAAVAGDRMPQLQAYADGANAGLASLGARPWAYLLLRQTPQPWTPADSALTGFAMYFDLQDATNARELAMHRLRPALPPALFDLFAHDGSRWDAPLFGPARGDAVLPGADVVDLRMLDVVEIDGARSEGSPFAAVGSAQAEAASPASRGALTPPFVSQTVPLSLALRESGVGAPPAAADLSPGSNNFAVSGALTADGRALVADDMHLGLRAPNIWFRARLRYPDPRAPGGQVDVTGFTLPGLPAVIVGSNTHVAWGFTNSYGDYLDWQRVVPCNEGAPAGCSPVVRREERIDIAGGEAVTLVVEDSDWGPLVHRHADGTALALRWTAHQPGALNFGLADFAHARDLDDALAIADRTATPTQNLVIGDRAGRIAWRLLGPIPARDPGCDGRTVSVPLMVDAATDTNRCAPWPISTDASPLLRSPDADRLWTANSRVVDGPDFARIGDGGAALGMRAWQIREGLQARTQFAERDLLAIQLDDRALLLSRWHALLGGIANDAGDDSALRALADASRDWNGHASVDSVGYRLVRAWRLAVHARLADGLAAPARAALGDAFETPDPPNFEGVVWPLVEQRPAHLLPRRFACTPDTQRGMCTPVDAGWQALFEDAAREVRDSLAGDGPLTERTWGERNTTAICHPLAAAIPLLGTRALCMPAEPLPGDGTVPRVQGPAFGASQRMVVAPGHEADGITHMPGGQSGHPLSPYWGAGHDDWAQGRPSPFLPQTTAHTLRLVPAAASR</sequence>
<dbReference type="PANTHER" id="PTHR34218:SF4">
    <property type="entry name" value="ACYL-HOMOSERINE LACTONE ACYLASE QUIP"/>
    <property type="match status" value="1"/>
</dbReference>
<dbReference type="EC" id="3.5.1.-" evidence="5"/>
<protein>
    <submittedName>
        <fullName evidence="5">Penicillin acylase family protein</fullName>
        <ecNumber evidence="5">3.5.1.-</ecNumber>
    </submittedName>
</protein>
<dbReference type="Gene3D" id="2.30.120.10">
    <property type="match status" value="1"/>
</dbReference>
<gene>
    <name evidence="5" type="ORF">V3391_02090</name>
</gene>
<comment type="similarity">
    <text evidence="1">Belongs to the peptidase S45 family.</text>
</comment>